<proteinExistence type="predicted"/>
<feature type="transmembrane region" description="Helical" evidence="10">
    <location>
        <begin position="171"/>
        <end position="187"/>
    </location>
</feature>
<keyword evidence="7" id="KW-0067">ATP-binding</keyword>
<name>A0A1M5UE64_9ACTN</name>
<feature type="transmembrane region" description="Helical" evidence="10">
    <location>
        <begin position="147"/>
        <end position="165"/>
    </location>
</feature>
<feature type="domain" description="Histidine kinase/HSP90-like ATPase" evidence="11">
    <location>
        <begin position="332"/>
        <end position="426"/>
    </location>
</feature>
<dbReference type="GO" id="GO:0016020">
    <property type="term" value="C:membrane"/>
    <property type="evidence" value="ECO:0007669"/>
    <property type="project" value="InterPro"/>
</dbReference>
<evidence type="ECO:0000256" key="8">
    <source>
        <dbReference type="ARBA" id="ARBA00023012"/>
    </source>
</evidence>
<dbReference type="EMBL" id="FQVU01000008">
    <property type="protein sequence ID" value="SHH61249.1"/>
    <property type="molecule type" value="Genomic_DNA"/>
</dbReference>
<dbReference type="InterPro" id="IPR011712">
    <property type="entry name" value="Sig_transdc_His_kin_sub3_dim/P"/>
</dbReference>
<evidence type="ECO:0000256" key="4">
    <source>
        <dbReference type="ARBA" id="ARBA00022679"/>
    </source>
</evidence>
<sequence>MATLSGRSQAPLGRVAGAVRPATTAWRAVRRRTAALPWLGDATAAAGYAVGCLIEAGSASPTADPYRALDVGGVLLVALGTAALALQRRSPAAALLATGAVAFALSSLGYVGEDPFGALGLSLPGAGAAVAMYALSLRRGRPRSVQALLAAIVVGAVPTLVLGRHNPATELATLALAMVVAWSFGDAQRTRHAYTASLRDRAERLERERHVLAEAAVAQERARIARELHDVVAHHLSLMIVNAAAADRQLTRTPAVAHALLTELVGTGQAAVTEMRRLLTVLRSEGEGGEPWQDRHPQPTFAGLDELVQTFRSAGLQVELARRGTPRPLAAGVDLTAYRIVQESLTNALRHAGAGARVQVDVAFGDDALELRIRDDGAGARTAVPPGGVGHGLIGMQERINLVRGELAVGADGAGFAVRAVLPLAGARA</sequence>
<dbReference type="Gene3D" id="3.30.565.10">
    <property type="entry name" value="Histidine kinase-like ATPase, C-terminal domain"/>
    <property type="match status" value="1"/>
</dbReference>
<evidence type="ECO:0000256" key="1">
    <source>
        <dbReference type="ARBA" id="ARBA00000085"/>
    </source>
</evidence>
<dbReference type="AlphaFoldDB" id="A0A1M5UE64"/>
<dbReference type="Pfam" id="PF02518">
    <property type="entry name" value="HATPase_c"/>
    <property type="match status" value="1"/>
</dbReference>
<dbReference type="SMART" id="SM00387">
    <property type="entry name" value="HATPase_c"/>
    <property type="match status" value="1"/>
</dbReference>
<reference evidence="12 13" key="1">
    <citation type="submission" date="2016-11" db="EMBL/GenBank/DDBJ databases">
        <authorList>
            <person name="Jaros S."/>
            <person name="Januszkiewicz K."/>
            <person name="Wedrychowicz H."/>
        </authorList>
    </citation>
    <scope>NUCLEOTIDE SEQUENCE [LARGE SCALE GENOMIC DNA]</scope>
    <source>
        <strain evidence="12 13">DSM 45627</strain>
    </source>
</reference>
<dbReference type="Pfam" id="PF07730">
    <property type="entry name" value="HisKA_3"/>
    <property type="match status" value="1"/>
</dbReference>
<comment type="catalytic activity">
    <reaction evidence="1">
        <text>ATP + protein L-histidine = ADP + protein N-phospho-L-histidine.</text>
        <dbReference type="EC" id="2.7.13.3"/>
    </reaction>
</comment>
<keyword evidence="10" id="KW-0472">Membrane</keyword>
<feature type="transmembrane region" description="Helical" evidence="10">
    <location>
        <begin position="93"/>
        <end position="110"/>
    </location>
</feature>
<organism evidence="12 13">
    <name type="scientific">Jatrophihabitans endophyticus</name>
    <dbReference type="NCBI Taxonomy" id="1206085"/>
    <lineage>
        <taxon>Bacteria</taxon>
        <taxon>Bacillati</taxon>
        <taxon>Actinomycetota</taxon>
        <taxon>Actinomycetes</taxon>
        <taxon>Jatrophihabitantales</taxon>
        <taxon>Jatrophihabitantaceae</taxon>
        <taxon>Jatrophihabitans</taxon>
    </lineage>
</organism>
<protein>
    <recommendedName>
        <fullName evidence="2">histidine kinase</fullName>
        <ecNumber evidence="2">2.7.13.3</ecNumber>
    </recommendedName>
</protein>
<dbReference type="Proteomes" id="UP000186132">
    <property type="component" value="Unassembled WGS sequence"/>
</dbReference>
<keyword evidence="13" id="KW-1185">Reference proteome</keyword>
<feature type="transmembrane region" description="Helical" evidence="10">
    <location>
        <begin position="68"/>
        <end position="86"/>
    </location>
</feature>
<keyword evidence="3" id="KW-0597">Phosphoprotein</keyword>
<dbReference type="InterPro" id="IPR050482">
    <property type="entry name" value="Sensor_HK_TwoCompSys"/>
</dbReference>
<evidence type="ECO:0000256" key="9">
    <source>
        <dbReference type="SAM" id="Coils"/>
    </source>
</evidence>
<dbReference type="PANTHER" id="PTHR24421:SF10">
    <property type="entry name" value="NITRATE_NITRITE SENSOR PROTEIN NARQ"/>
    <property type="match status" value="1"/>
</dbReference>
<keyword evidence="6 12" id="KW-0418">Kinase</keyword>
<keyword evidence="4" id="KW-0808">Transferase</keyword>
<keyword evidence="5" id="KW-0547">Nucleotide-binding</keyword>
<dbReference type="SUPFAM" id="SSF55874">
    <property type="entry name" value="ATPase domain of HSP90 chaperone/DNA topoisomerase II/histidine kinase"/>
    <property type="match status" value="1"/>
</dbReference>
<dbReference type="GO" id="GO:0046983">
    <property type="term" value="F:protein dimerization activity"/>
    <property type="evidence" value="ECO:0007669"/>
    <property type="project" value="InterPro"/>
</dbReference>
<dbReference type="RefSeq" id="WP_073392384.1">
    <property type="nucleotide sequence ID" value="NZ_FQVU01000008.1"/>
</dbReference>
<dbReference type="GO" id="GO:0005524">
    <property type="term" value="F:ATP binding"/>
    <property type="evidence" value="ECO:0007669"/>
    <property type="project" value="UniProtKB-KW"/>
</dbReference>
<keyword evidence="10" id="KW-1133">Transmembrane helix</keyword>
<gene>
    <name evidence="12" type="ORF">SAMN05443575_4186</name>
</gene>
<dbReference type="OrthoDB" id="227596at2"/>
<evidence type="ECO:0000313" key="13">
    <source>
        <dbReference type="Proteomes" id="UP000186132"/>
    </source>
</evidence>
<accession>A0A1M5UE64</accession>
<evidence type="ECO:0000256" key="6">
    <source>
        <dbReference type="ARBA" id="ARBA00022777"/>
    </source>
</evidence>
<dbReference type="Gene3D" id="1.20.5.1930">
    <property type="match status" value="1"/>
</dbReference>
<keyword evidence="9" id="KW-0175">Coiled coil</keyword>
<dbReference type="GO" id="GO:0000155">
    <property type="term" value="F:phosphorelay sensor kinase activity"/>
    <property type="evidence" value="ECO:0007669"/>
    <property type="project" value="InterPro"/>
</dbReference>
<evidence type="ECO:0000256" key="7">
    <source>
        <dbReference type="ARBA" id="ARBA00022840"/>
    </source>
</evidence>
<dbReference type="InterPro" id="IPR036890">
    <property type="entry name" value="HATPase_C_sf"/>
</dbReference>
<dbReference type="PANTHER" id="PTHR24421">
    <property type="entry name" value="NITRATE/NITRITE SENSOR PROTEIN NARX-RELATED"/>
    <property type="match status" value="1"/>
</dbReference>
<feature type="coiled-coil region" evidence="9">
    <location>
        <begin position="195"/>
        <end position="222"/>
    </location>
</feature>
<dbReference type="STRING" id="1206085.SAMN05443575_4186"/>
<evidence type="ECO:0000256" key="5">
    <source>
        <dbReference type="ARBA" id="ARBA00022741"/>
    </source>
</evidence>
<evidence type="ECO:0000256" key="10">
    <source>
        <dbReference type="SAM" id="Phobius"/>
    </source>
</evidence>
<keyword evidence="10" id="KW-0812">Transmembrane</keyword>
<keyword evidence="8" id="KW-0902">Two-component regulatory system</keyword>
<dbReference type="InterPro" id="IPR003594">
    <property type="entry name" value="HATPase_dom"/>
</dbReference>
<evidence type="ECO:0000259" key="11">
    <source>
        <dbReference type="SMART" id="SM00387"/>
    </source>
</evidence>
<evidence type="ECO:0000256" key="3">
    <source>
        <dbReference type="ARBA" id="ARBA00022553"/>
    </source>
</evidence>
<evidence type="ECO:0000256" key="2">
    <source>
        <dbReference type="ARBA" id="ARBA00012438"/>
    </source>
</evidence>
<evidence type="ECO:0000313" key="12">
    <source>
        <dbReference type="EMBL" id="SHH61249.1"/>
    </source>
</evidence>
<feature type="transmembrane region" description="Helical" evidence="10">
    <location>
        <begin position="116"/>
        <end position="135"/>
    </location>
</feature>
<dbReference type="EC" id="2.7.13.3" evidence="2"/>
<dbReference type="CDD" id="cd16917">
    <property type="entry name" value="HATPase_UhpB-NarQ-NarX-like"/>
    <property type="match status" value="1"/>
</dbReference>